<keyword evidence="5 13" id="KW-1003">Cell membrane</keyword>
<dbReference type="GeneID" id="111605336"/>
<dbReference type="Pfam" id="PF19292">
    <property type="entry name" value="KPBB_C"/>
    <property type="match status" value="1"/>
</dbReference>
<comment type="similarity">
    <text evidence="4 13">Belongs to the phosphorylase b kinase regulatory chain family.</text>
</comment>
<feature type="domain" description="Phosphorylase b kinase regulatory subunit alpha/beta C-terminal" evidence="15">
    <location>
        <begin position="960"/>
        <end position="1153"/>
    </location>
</feature>
<evidence type="ECO:0000256" key="2">
    <source>
        <dbReference type="ARBA" id="ARBA00004342"/>
    </source>
</evidence>
<evidence type="ECO:0000259" key="14">
    <source>
        <dbReference type="Pfam" id="PF00723"/>
    </source>
</evidence>
<comment type="pathway">
    <text evidence="3 13">Glycan biosynthesis; glycogen metabolism.</text>
</comment>
<dbReference type="AlphaFoldDB" id="A0A6J1MFN0"/>
<dbReference type="Gene3D" id="1.50.10.10">
    <property type="match status" value="1"/>
</dbReference>
<dbReference type="PANTHER" id="PTHR10749">
    <property type="entry name" value="PHOSPHORYLASE B KINASE REGULATORY SUBUNIT"/>
    <property type="match status" value="1"/>
</dbReference>
<protein>
    <recommendedName>
        <fullName evidence="13">Phosphorylase b kinase regulatory subunit</fullName>
    </recommendedName>
</protein>
<comment type="subcellular location">
    <subcellularLocation>
        <location evidence="2 13">Cell membrane</location>
        <topology evidence="2 13">Lipid-anchor</topology>
        <orientation evidence="2 13">Cytoplasmic side</orientation>
    </subcellularLocation>
</comment>
<dbReference type="SUPFAM" id="SSF48208">
    <property type="entry name" value="Six-hairpin glycosidases"/>
    <property type="match status" value="1"/>
</dbReference>
<comment type="function">
    <text evidence="1">Phosphorylase b kinase catalyzes the phosphorylation of serine in certain substrates, including troponin I. The alpha chain may bind calmodulin.</text>
</comment>
<dbReference type="GO" id="GO:0005886">
    <property type="term" value="C:plasma membrane"/>
    <property type="evidence" value="ECO:0007669"/>
    <property type="project" value="UniProtKB-SubCell"/>
</dbReference>
<dbReference type="RefSeq" id="XP_023179578.1">
    <property type="nucleotide sequence ID" value="XM_023323810.2"/>
</dbReference>
<keyword evidence="11 13" id="KW-0449">Lipoprotein</keyword>
<evidence type="ECO:0000256" key="11">
    <source>
        <dbReference type="ARBA" id="ARBA00023288"/>
    </source>
</evidence>
<name>A0A6J1MFN0_DROHY</name>
<dbReference type="UniPathway" id="UPA00163"/>
<keyword evidence="10 13" id="KW-0119">Carbohydrate metabolism</keyword>
<evidence type="ECO:0000256" key="1">
    <source>
        <dbReference type="ARBA" id="ARBA00002837"/>
    </source>
</evidence>
<dbReference type="InterPro" id="IPR045583">
    <property type="entry name" value="KPBA/B_C"/>
</dbReference>
<evidence type="ECO:0000256" key="3">
    <source>
        <dbReference type="ARBA" id="ARBA00005131"/>
    </source>
</evidence>
<feature type="domain" description="GH15-like" evidence="14">
    <location>
        <begin position="8"/>
        <end position="945"/>
    </location>
</feature>
<organism evidence="16 17">
    <name type="scientific">Drosophila hydei</name>
    <name type="common">Fruit fly</name>
    <dbReference type="NCBI Taxonomy" id="7224"/>
    <lineage>
        <taxon>Eukaryota</taxon>
        <taxon>Metazoa</taxon>
        <taxon>Ecdysozoa</taxon>
        <taxon>Arthropoda</taxon>
        <taxon>Hexapoda</taxon>
        <taxon>Insecta</taxon>
        <taxon>Pterygota</taxon>
        <taxon>Neoptera</taxon>
        <taxon>Endopterygota</taxon>
        <taxon>Diptera</taxon>
        <taxon>Brachycera</taxon>
        <taxon>Muscomorpha</taxon>
        <taxon>Ephydroidea</taxon>
        <taxon>Drosophilidae</taxon>
        <taxon>Drosophila</taxon>
    </lineage>
</organism>
<evidence type="ECO:0000256" key="10">
    <source>
        <dbReference type="ARBA" id="ARBA00023277"/>
    </source>
</evidence>
<evidence type="ECO:0000256" key="8">
    <source>
        <dbReference type="ARBA" id="ARBA00022860"/>
    </source>
</evidence>
<dbReference type="GO" id="GO:0005516">
    <property type="term" value="F:calmodulin binding"/>
    <property type="evidence" value="ECO:0007669"/>
    <property type="project" value="UniProtKB-KW"/>
</dbReference>
<evidence type="ECO:0000256" key="13">
    <source>
        <dbReference type="RuleBase" id="RU364123"/>
    </source>
</evidence>
<keyword evidence="7 13" id="KW-0321">Glycogen metabolism</keyword>
<dbReference type="InterPro" id="IPR011613">
    <property type="entry name" value="GH15-like"/>
</dbReference>
<dbReference type="GO" id="GO:0005977">
    <property type="term" value="P:glycogen metabolic process"/>
    <property type="evidence" value="ECO:0007669"/>
    <property type="project" value="UniProtKB-UniPathway"/>
</dbReference>
<dbReference type="Pfam" id="PF00723">
    <property type="entry name" value="Glyco_hydro_15"/>
    <property type="match status" value="1"/>
</dbReference>
<evidence type="ECO:0000256" key="7">
    <source>
        <dbReference type="ARBA" id="ARBA00022600"/>
    </source>
</evidence>
<dbReference type="InterPro" id="IPR008928">
    <property type="entry name" value="6-hairpin_glycosidase_sf"/>
</dbReference>
<proteinExistence type="inferred from homology"/>
<keyword evidence="8 13" id="KW-0112">Calmodulin-binding</keyword>
<keyword evidence="12 13" id="KW-0636">Prenylation</keyword>
<evidence type="ECO:0000313" key="16">
    <source>
        <dbReference type="Proteomes" id="UP000504633"/>
    </source>
</evidence>
<evidence type="ECO:0000313" key="17">
    <source>
        <dbReference type="RefSeq" id="XP_023179578.1"/>
    </source>
</evidence>
<reference evidence="17" key="1">
    <citation type="submission" date="2025-08" db="UniProtKB">
        <authorList>
            <consortium name="RefSeq"/>
        </authorList>
    </citation>
    <scope>IDENTIFICATION</scope>
    <source>
        <strain evidence="17">15085-1641.00</strain>
        <tissue evidence="17">Whole body</tissue>
    </source>
</reference>
<evidence type="ECO:0000256" key="9">
    <source>
        <dbReference type="ARBA" id="ARBA00023136"/>
    </source>
</evidence>
<accession>A0A6J1MFN0</accession>
<keyword evidence="16" id="KW-1185">Reference proteome</keyword>
<gene>
    <name evidence="17" type="primary">LOC111605336</name>
</gene>
<dbReference type="Proteomes" id="UP000504633">
    <property type="component" value="Unplaced"/>
</dbReference>
<dbReference type="InterPro" id="IPR008734">
    <property type="entry name" value="PHK_A/B_su"/>
</dbReference>
<dbReference type="FunFam" id="1.50.10.10:FF:000004">
    <property type="entry name" value="Phosphorylase b kinase regulatory subunit"/>
    <property type="match status" value="1"/>
</dbReference>
<evidence type="ECO:0000256" key="6">
    <source>
        <dbReference type="ARBA" id="ARBA00022553"/>
    </source>
</evidence>
<dbReference type="InterPro" id="IPR012341">
    <property type="entry name" value="6hp_glycosidase-like_sf"/>
</dbReference>
<evidence type="ECO:0000259" key="15">
    <source>
        <dbReference type="Pfam" id="PF19292"/>
    </source>
</evidence>
<evidence type="ECO:0000256" key="5">
    <source>
        <dbReference type="ARBA" id="ARBA00022475"/>
    </source>
</evidence>
<evidence type="ECO:0000256" key="12">
    <source>
        <dbReference type="ARBA" id="ARBA00023289"/>
    </source>
</evidence>
<dbReference type="OrthoDB" id="5971574at2759"/>
<sequence>MRSRSNSGVRLDYYQRIVHRLILAHQEPVTGLFPASNVNSHAWIRDNVYCILAVWGLSMAYKKIADQDEDRAKCYELEQSCVKLMRGLLMAMMNQKDKVEKFKMTQSPYDSLHAKYSSKNGLPVVGDNEWGHLQIDAVSLYLLILAQMTASGLQIVFSLDEVSFIQNLVFYIESAYSIPDYGIWERGDKTNHGEPELNASSIGMAKAALEAMNELDLFGARGGPASVIHVLADEAHKCQAVLQSMLPRESNSKELDSGLLCVIGFPAFAVDDAQLIHNTRDAILSRLQGKYGCKRFLRDGYRTPKEDPSRLYYERWELRMFENIECEWPLFYCYLILFHAFQNDMETVKEYAARLEKIMVRSEDGILLIPESYAVPQDLVGFEYQKPGSQDRVVVGRCPFLWGQSLFILGRLLQENFLAVGELDPLNRRLGAQKKPDVVVQVVIIAEDNEIRDKLAEHDLHVQTIADVAPIEVQPARVLSHLYTYLGRNRKLGLSGRKSRDVGILSTSKLYSLKDRIFAFTPQFVDLSRFYIASDNELMIDILKGEINFLKSAWDLLGRPLVTLVLKRIHLDQDKIPLAMIQTMRKLKSGYINGTRVMLGNLKDFLNTSAITDLSFLGSTEDGYPDRLHPDVQTYLDEHLLRSFSNRSTMNLRGGQLRPRHLRRRMSCKGAIKKTRSINVDSDNLGMEGPTPLTERRLSSIVPPPWLQPNKQGHVSTFATTPEEGPTSPPQLGGDLGLRENIYPMDPQHSRSAIDRRSEFVRQQEITVPKILIQRHRVDTNFADTEVDELIAMLRETENLEEQGDILQYLVDTQGLDFNTGMLEEGRVVTIRDLLKGLYEKACQEKLWGLVRHTAGMLGKRVEDLGKAVTDLLVRQKQVTVGMPPNNEYTITAPLPEVELRQLIHDAYGDDESTAMLTQELMVYLAMFIRTEPQLFHEMLRLRVGLIIQVMAKELSRTLNCGGEAASEHLLNLSPFEMKNLLYHILSGKEFAVSSVARGNLSIVSCKSSRVSKKSQIGLGDPEGEDALTATIDDRQGQWLRRRRLDGALNRVPRDFYSRVWTVLEKCQGLAIEGRVLQQSLTQEMTPGELKFALEVETALNQIPQPEYRQLVVEALMVLTLVTEHNMVPSLGDIICVEHLVHKANQLFLEDQRKVQGDATLCCAKLKDGKEQQQAASGMLLCGGAAYICQHLYDSAPSGSYGTMTYLSRAVALVLDCVPKHGEMECAIS</sequence>
<keyword evidence="9 13" id="KW-0472">Membrane</keyword>
<keyword evidence="6" id="KW-0597">Phosphoprotein</keyword>
<dbReference type="PANTHER" id="PTHR10749:SF7">
    <property type="entry name" value="PHOSPHORYLASE B KINASE REGULATORY SUBUNIT ALPHA-RELATED"/>
    <property type="match status" value="1"/>
</dbReference>
<dbReference type="GO" id="GO:0005964">
    <property type="term" value="C:phosphorylase kinase complex"/>
    <property type="evidence" value="ECO:0007669"/>
    <property type="project" value="TreeGrafter"/>
</dbReference>
<evidence type="ECO:0000256" key="4">
    <source>
        <dbReference type="ARBA" id="ARBA00007128"/>
    </source>
</evidence>